<dbReference type="InterPro" id="IPR055348">
    <property type="entry name" value="DctQ"/>
</dbReference>
<keyword evidence="5 9" id="KW-0812">Transmembrane</keyword>
<evidence type="ECO:0000259" key="10">
    <source>
        <dbReference type="Pfam" id="PF04290"/>
    </source>
</evidence>
<gene>
    <name evidence="11" type="ORF">SAMN06265173_10527</name>
</gene>
<feature type="transmembrane region" description="Helical" evidence="9">
    <location>
        <begin position="55"/>
        <end position="71"/>
    </location>
</feature>
<dbReference type="EMBL" id="FXTO01000005">
    <property type="protein sequence ID" value="SMO52971.1"/>
    <property type="molecule type" value="Genomic_DNA"/>
</dbReference>
<evidence type="ECO:0000256" key="8">
    <source>
        <dbReference type="ARBA" id="ARBA00038436"/>
    </source>
</evidence>
<feature type="domain" description="Tripartite ATP-independent periplasmic transporters DctQ component" evidence="10">
    <location>
        <begin position="29"/>
        <end position="162"/>
    </location>
</feature>
<dbReference type="PANTHER" id="PTHR35011:SF4">
    <property type="entry name" value="SLL1102 PROTEIN"/>
    <property type="match status" value="1"/>
</dbReference>
<feature type="transmembrane region" description="Helical" evidence="9">
    <location>
        <begin position="137"/>
        <end position="159"/>
    </location>
</feature>
<protein>
    <recommendedName>
        <fullName evidence="9">TRAP transporter small permease protein</fullName>
    </recommendedName>
</protein>
<evidence type="ECO:0000256" key="6">
    <source>
        <dbReference type="ARBA" id="ARBA00022989"/>
    </source>
</evidence>
<dbReference type="Pfam" id="PF04290">
    <property type="entry name" value="DctQ"/>
    <property type="match status" value="1"/>
</dbReference>
<dbReference type="RefSeq" id="WP_142492514.1">
    <property type="nucleotide sequence ID" value="NZ_FXTO01000005.1"/>
</dbReference>
<dbReference type="GO" id="GO:0022857">
    <property type="term" value="F:transmembrane transporter activity"/>
    <property type="evidence" value="ECO:0007669"/>
    <property type="project" value="UniProtKB-UniRule"/>
</dbReference>
<comment type="subunit">
    <text evidence="9">The complex comprises the extracytoplasmic solute receptor protein and the two transmembrane proteins.</text>
</comment>
<dbReference type="OrthoDB" id="9794346at2"/>
<keyword evidence="7 9" id="KW-0472">Membrane</keyword>
<keyword evidence="3" id="KW-1003">Cell membrane</keyword>
<evidence type="ECO:0000256" key="2">
    <source>
        <dbReference type="ARBA" id="ARBA00022448"/>
    </source>
</evidence>
<evidence type="ECO:0000256" key="1">
    <source>
        <dbReference type="ARBA" id="ARBA00004429"/>
    </source>
</evidence>
<dbReference type="AlphaFoldDB" id="A0A521C2D1"/>
<sequence length="175" mass="19701">MDTFLIWSNRLAAPCRAVAKLCGWLLLVLMAVILYDVIGRRFFATGSFKLQELEWHLHGAIAVLCFGYAYIENAHVRIDLVSQHLRRNTRLWIEIFAILAFLIPFMALLVWYGYDFTLRSFQRGEGSPGGVGLSHRWIIKSAIPIGAALTILGGLSVLFRAITALKRPDLVEDAL</sequence>
<comment type="similarity">
    <text evidence="8 9">Belongs to the TRAP transporter small permease family.</text>
</comment>
<comment type="function">
    <text evidence="9">Part of the tripartite ATP-independent periplasmic (TRAP) transport system.</text>
</comment>
<keyword evidence="4 9" id="KW-0997">Cell inner membrane</keyword>
<keyword evidence="2 9" id="KW-0813">Transport</keyword>
<evidence type="ECO:0000256" key="5">
    <source>
        <dbReference type="ARBA" id="ARBA00022692"/>
    </source>
</evidence>
<feature type="transmembrane region" description="Helical" evidence="9">
    <location>
        <begin position="21"/>
        <end position="43"/>
    </location>
</feature>
<evidence type="ECO:0000313" key="11">
    <source>
        <dbReference type="EMBL" id="SMO52971.1"/>
    </source>
</evidence>
<evidence type="ECO:0000256" key="3">
    <source>
        <dbReference type="ARBA" id="ARBA00022475"/>
    </source>
</evidence>
<evidence type="ECO:0000313" key="12">
    <source>
        <dbReference type="Proteomes" id="UP000316030"/>
    </source>
</evidence>
<dbReference type="InterPro" id="IPR007387">
    <property type="entry name" value="TRAP_DctQ"/>
</dbReference>
<keyword evidence="6 9" id="KW-1133">Transmembrane helix</keyword>
<dbReference type="Proteomes" id="UP000316030">
    <property type="component" value="Unassembled WGS sequence"/>
</dbReference>
<feature type="transmembrane region" description="Helical" evidence="9">
    <location>
        <begin position="91"/>
        <end position="114"/>
    </location>
</feature>
<evidence type="ECO:0000256" key="9">
    <source>
        <dbReference type="RuleBase" id="RU369079"/>
    </source>
</evidence>
<reference evidence="11 12" key="1">
    <citation type="submission" date="2017-05" db="EMBL/GenBank/DDBJ databases">
        <authorList>
            <person name="Varghese N."/>
            <person name="Submissions S."/>
        </authorList>
    </citation>
    <scope>NUCLEOTIDE SEQUENCE [LARGE SCALE GENOMIC DNA]</scope>
    <source>
        <strain evidence="11 12">DSM 29506</strain>
    </source>
</reference>
<accession>A0A521C2D1</accession>
<evidence type="ECO:0000256" key="7">
    <source>
        <dbReference type="ARBA" id="ARBA00023136"/>
    </source>
</evidence>
<dbReference type="PANTHER" id="PTHR35011">
    <property type="entry name" value="2,3-DIKETO-L-GULONATE TRAP TRANSPORTER SMALL PERMEASE PROTEIN YIAM"/>
    <property type="match status" value="1"/>
</dbReference>
<organism evidence="11 12">
    <name type="scientific">Thalassovita litoralis</name>
    <dbReference type="NCBI Taxonomy" id="1010611"/>
    <lineage>
        <taxon>Bacteria</taxon>
        <taxon>Pseudomonadati</taxon>
        <taxon>Pseudomonadota</taxon>
        <taxon>Alphaproteobacteria</taxon>
        <taxon>Rhodobacterales</taxon>
        <taxon>Roseobacteraceae</taxon>
        <taxon>Thalassovita</taxon>
    </lineage>
</organism>
<name>A0A521C2D1_9RHOB</name>
<keyword evidence="12" id="KW-1185">Reference proteome</keyword>
<comment type="subcellular location">
    <subcellularLocation>
        <location evidence="1 9">Cell inner membrane</location>
        <topology evidence="1 9">Multi-pass membrane protein</topology>
    </subcellularLocation>
</comment>
<proteinExistence type="inferred from homology"/>
<dbReference type="GO" id="GO:0005886">
    <property type="term" value="C:plasma membrane"/>
    <property type="evidence" value="ECO:0007669"/>
    <property type="project" value="UniProtKB-SubCell"/>
</dbReference>
<evidence type="ECO:0000256" key="4">
    <source>
        <dbReference type="ARBA" id="ARBA00022519"/>
    </source>
</evidence>